<evidence type="ECO:0000256" key="3">
    <source>
        <dbReference type="ARBA" id="ARBA00022840"/>
    </source>
</evidence>
<dbReference type="Gene3D" id="3.40.50.300">
    <property type="entry name" value="P-loop containing nucleotide triphosphate hydrolases"/>
    <property type="match status" value="1"/>
</dbReference>
<keyword evidence="2" id="KW-0547">Nucleotide-binding</keyword>
<dbReference type="Pfam" id="PF00005">
    <property type="entry name" value="ABC_tran"/>
    <property type="match status" value="1"/>
</dbReference>
<feature type="region of interest" description="Disordered" evidence="4">
    <location>
        <begin position="1"/>
        <end position="33"/>
    </location>
</feature>
<evidence type="ECO:0000259" key="5">
    <source>
        <dbReference type="PROSITE" id="PS50893"/>
    </source>
</evidence>
<dbReference type="GO" id="GO:0005524">
    <property type="term" value="F:ATP binding"/>
    <property type="evidence" value="ECO:0007669"/>
    <property type="project" value="UniProtKB-KW"/>
</dbReference>
<keyword evidence="1" id="KW-0813">Transport</keyword>
<proteinExistence type="predicted"/>
<evidence type="ECO:0000256" key="2">
    <source>
        <dbReference type="ARBA" id="ARBA00022741"/>
    </source>
</evidence>
<dbReference type="InterPro" id="IPR027417">
    <property type="entry name" value="P-loop_NTPase"/>
</dbReference>
<dbReference type="PANTHER" id="PTHR42788">
    <property type="entry name" value="TAURINE IMPORT ATP-BINDING PROTEIN-RELATED"/>
    <property type="match status" value="1"/>
</dbReference>
<dbReference type="Proteomes" id="UP000198802">
    <property type="component" value="Unassembled WGS sequence"/>
</dbReference>
<dbReference type="PROSITE" id="PS50893">
    <property type="entry name" value="ABC_TRANSPORTER_2"/>
    <property type="match status" value="1"/>
</dbReference>
<evidence type="ECO:0000313" key="6">
    <source>
        <dbReference type="EMBL" id="CUU54642.1"/>
    </source>
</evidence>
<dbReference type="InterPro" id="IPR017871">
    <property type="entry name" value="ABC_transporter-like_CS"/>
</dbReference>
<reference evidence="7" key="1">
    <citation type="submission" date="2015-11" db="EMBL/GenBank/DDBJ databases">
        <authorList>
            <person name="Varghese N."/>
        </authorList>
    </citation>
    <scope>NUCLEOTIDE SEQUENCE [LARGE SCALE GENOMIC DNA]</scope>
    <source>
        <strain evidence="7">DSM 45899</strain>
    </source>
</reference>
<dbReference type="InterPro" id="IPR050166">
    <property type="entry name" value="ABC_transporter_ATP-bind"/>
</dbReference>
<dbReference type="PANTHER" id="PTHR42788:SF13">
    <property type="entry name" value="ALIPHATIC SULFONATES IMPORT ATP-BINDING PROTEIN SSUB"/>
    <property type="match status" value="1"/>
</dbReference>
<dbReference type="SUPFAM" id="SSF52540">
    <property type="entry name" value="P-loop containing nucleoside triphosphate hydrolases"/>
    <property type="match status" value="1"/>
</dbReference>
<feature type="domain" description="ABC transporter" evidence="5">
    <location>
        <begin position="40"/>
        <end position="271"/>
    </location>
</feature>
<sequence>MPRTTTAAPAAPAPAPAVPATPAPTSGALTGTAGDERGAIELRGIWKWFGDPSAPVLRDVSFRIPAGSFVSVIGASGCGKSTMLRMMGDLARPSRGEVRTGGHPVSQARQAHEIGFVFQAANLCAWRSVRRNVELPLEAMKVGRAERRERALAELDRVGLAAAVNQYPAELSGGMAQRVAIARSLVTEPPIVLMDEPFGALDEITRDRLNLDLHGLWRRTAKTIVFVTHSIPEAVLLSTQVVVMGRRPGRIDRTIDITLPDERTAETSRIPEFFEAVTEVRDALFDVMGRDL</sequence>
<evidence type="ECO:0000256" key="4">
    <source>
        <dbReference type="SAM" id="MobiDB-lite"/>
    </source>
</evidence>
<evidence type="ECO:0000313" key="7">
    <source>
        <dbReference type="Proteomes" id="UP000198802"/>
    </source>
</evidence>
<organism evidence="6 7">
    <name type="scientific">Parafrankia irregularis</name>
    <dbReference type="NCBI Taxonomy" id="795642"/>
    <lineage>
        <taxon>Bacteria</taxon>
        <taxon>Bacillati</taxon>
        <taxon>Actinomycetota</taxon>
        <taxon>Actinomycetes</taxon>
        <taxon>Frankiales</taxon>
        <taxon>Frankiaceae</taxon>
        <taxon>Parafrankia</taxon>
    </lineage>
</organism>
<dbReference type="InterPro" id="IPR003593">
    <property type="entry name" value="AAA+_ATPase"/>
</dbReference>
<dbReference type="AlphaFoldDB" id="A0A0S4QHT5"/>
<protein>
    <submittedName>
        <fullName evidence="6">NitT/TauT family transport system ATP-binding protein</fullName>
    </submittedName>
</protein>
<dbReference type="InterPro" id="IPR003439">
    <property type="entry name" value="ABC_transporter-like_ATP-bd"/>
</dbReference>
<dbReference type="GO" id="GO:0016887">
    <property type="term" value="F:ATP hydrolysis activity"/>
    <property type="evidence" value="ECO:0007669"/>
    <property type="project" value="InterPro"/>
</dbReference>
<dbReference type="SMART" id="SM00382">
    <property type="entry name" value="AAA"/>
    <property type="match status" value="1"/>
</dbReference>
<feature type="compositionally biased region" description="Pro residues" evidence="4">
    <location>
        <begin position="11"/>
        <end position="22"/>
    </location>
</feature>
<keyword evidence="7" id="KW-1185">Reference proteome</keyword>
<dbReference type="EMBL" id="FAOZ01000003">
    <property type="protein sequence ID" value="CUU54642.1"/>
    <property type="molecule type" value="Genomic_DNA"/>
</dbReference>
<keyword evidence="3 6" id="KW-0067">ATP-binding</keyword>
<feature type="compositionally biased region" description="Low complexity" evidence="4">
    <location>
        <begin position="1"/>
        <end position="10"/>
    </location>
</feature>
<dbReference type="CDD" id="cd03293">
    <property type="entry name" value="ABC_NrtD_SsuB_transporters"/>
    <property type="match status" value="1"/>
</dbReference>
<name>A0A0S4QHT5_9ACTN</name>
<accession>A0A0S4QHT5</accession>
<dbReference type="RefSeq" id="WP_091272347.1">
    <property type="nucleotide sequence ID" value="NZ_FAOZ01000003.1"/>
</dbReference>
<dbReference type="PROSITE" id="PS00211">
    <property type="entry name" value="ABC_TRANSPORTER_1"/>
    <property type="match status" value="1"/>
</dbReference>
<gene>
    <name evidence="6" type="ORF">Ga0074812_103132</name>
</gene>
<evidence type="ECO:0000256" key="1">
    <source>
        <dbReference type="ARBA" id="ARBA00022448"/>
    </source>
</evidence>